<dbReference type="EMBL" id="JAFCMP010000112">
    <property type="protein sequence ID" value="KAG5186315.1"/>
    <property type="molecule type" value="Genomic_DNA"/>
</dbReference>
<evidence type="ECO:0000313" key="1">
    <source>
        <dbReference type="EMBL" id="KAG5186315.1"/>
    </source>
</evidence>
<dbReference type="AlphaFoldDB" id="A0A835Z3G4"/>
<evidence type="ECO:0000313" key="2">
    <source>
        <dbReference type="Proteomes" id="UP000664859"/>
    </source>
</evidence>
<accession>A0A835Z3G4</accession>
<proteinExistence type="predicted"/>
<gene>
    <name evidence="1" type="ORF">JKP88DRAFT_240917</name>
</gene>
<protein>
    <submittedName>
        <fullName evidence="1">Uncharacterized protein</fullName>
    </submittedName>
</protein>
<keyword evidence="2" id="KW-1185">Reference proteome</keyword>
<dbReference type="Proteomes" id="UP000664859">
    <property type="component" value="Unassembled WGS sequence"/>
</dbReference>
<comment type="caution">
    <text evidence="1">The sequence shown here is derived from an EMBL/GenBank/DDBJ whole genome shotgun (WGS) entry which is preliminary data.</text>
</comment>
<name>A0A835Z3G4_9STRA</name>
<organism evidence="1 2">
    <name type="scientific">Tribonema minus</name>
    <dbReference type="NCBI Taxonomy" id="303371"/>
    <lineage>
        <taxon>Eukaryota</taxon>
        <taxon>Sar</taxon>
        <taxon>Stramenopiles</taxon>
        <taxon>Ochrophyta</taxon>
        <taxon>PX clade</taxon>
        <taxon>Xanthophyceae</taxon>
        <taxon>Tribonematales</taxon>
        <taxon>Tribonemataceae</taxon>
        <taxon>Tribonema</taxon>
    </lineage>
</organism>
<sequence>MPALTDEYVAKRKADDIVWDKVANEMNIIEFTKFIAEAKRIEVSDAIIAKQMLCVKGKPESVTVYIQRPLSGTPLIIQGLYPVANDSDENISVTERDMRKILDRDHITGLYWNDFCMLSSNTKNKIIDQDVIATWVDDDDEIVEDYYRRLAIELDAVDPGTVPCVFIAGKTCQASLEKAIKLGLVTRLQELSPLGVTVCEIKDKRFVALEGRPHPSWHLMTGNAPSARAVFKETMDMLNGMIRCCVTGNITPDTMTHSLMAALAIDPAELQRRAEGRSFLTKLLYGDPSGRFPAKHVHLRNVKAHLHEVKTFLLKWQARGMKVLIAILNSGDLYLDLPAYADELEYWFTKLGKNNFKTFMCDGVAAKLYDREFKAGLEYWFTKLGKANFKTFMCDGVAAKLCDPEFKAELEYWFIKLGRSKNFTTFMCNSVAAKLCHLEFKAELEY</sequence>
<reference evidence="1" key="1">
    <citation type="submission" date="2021-02" db="EMBL/GenBank/DDBJ databases">
        <title>First Annotated Genome of the Yellow-green Alga Tribonema minus.</title>
        <authorList>
            <person name="Mahan K.M."/>
        </authorList>
    </citation>
    <scope>NUCLEOTIDE SEQUENCE</scope>
    <source>
        <strain evidence="1">UTEX B ZZ1240</strain>
    </source>
</reference>